<name>A0ABQ2D231_9DEIO</name>
<evidence type="ECO:0000256" key="2">
    <source>
        <dbReference type="ARBA" id="ARBA00022448"/>
    </source>
</evidence>
<dbReference type="Gene3D" id="3.40.50.2300">
    <property type="match status" value="2"/>
</dbReference>
<keyword evidence="8" id="KW-1185">Reference proteome</keyword>
<dbReference type="RefSeq" id="WP_229684743.1">
    <property type="nucleotide sequence ID" value="NZ_BMOD01000007.1"/>
</dbReference>
<accession>A0ABQ2D231</accession>
<dbReference type="PRINTS" id="PR00337">
    <property type="entry name" value="LEUILEVALBP"/>
</dbReference>
<comment type="similarity">
    <text evidence="1">Belongs to the leucine-binding protein family.</text>
</comment>
<keyword evidence="2" id="KW-0813">Transport</keyword>
<dbReference type="EMBL" id="BMOD01000007">
    <property type="protein sequence ID" value="GGJ35971.1"/>
    <property type="molecule type" value="Genomic_DNA"/>
</dbReference>
<feature type="signal peptide" evidence="5">
    <location>
        <begin position="1"/>
        <end position="26"/>
    </location>
</feature>
<feature type="domain" description="Leucine-binding protein" evidence="6">
    <location>
        <begin position="30"/>
        <end position="358"/>
    </location>
</feature>
<evidence type="ECO:0000256" key="1">
    <source>
        <dbReference type="ARBA" id="ARBA00010062"/>
    </source>
</evidence>
<evidence type="ECO:0000313" key="8">
    <source>
        <dbReference type="Proteomes" id="UP000632222"/>
    </source>
</evidence>
<evidence type="ECO:0000313" key="7">
    <source>
        <dbReference type="EMBL" id="GGJ35971.1"/>
    </source>
</evidence>
<evidence type="ECO:0000259" key="6">
    <source>
        <dbReference type="Pfam" id="PF13458"/>
    </source>
</evidence>
<keyword evidence="3 5" id="KW-0732">Signal</keyword>
<dbReference type="InterPro" id="IPR000709">
    <property type="entry name" value="Leu_Ile_Val-bd"/>
</dbReference>
<proteinExistence type="inferred from homology"/>
<dbReference type="PANTHER" id="PTHR30483:SF37">
    <property type="entry name" value="ABC TRANSPORTER SUBSTRATE-BINDING PROTEIN"/>
    <property type="match status" value="1"/>
</dbReference>
<dbReference type="SUPFAM" id="SSF53822">
    <property type="entry name" value="Periplasmic binding protein-like I"/>
    <property type="match status" value="1"/>
</dbReference>
<comment type="caution">
    <text evidence="7">The sequence shown here is derived from an EMBL/GenBank/DDBJ whole genome shotgun (WGS) entry which is preliminary data.</text>
</comment>
<evidence type="ECO:0000256" key="3">
    <source>
        <dbReference type="ARBA" id="ARBA00022729"/>
    </source>
</evidence>
<dbReference type="InterPro" id="IPR028081">
    <property type="entry name" value="Leu-bd"/>
</dbReference>
<dbReference type="Proteomes" id="UP000632222">
    <property type="component" value="Unassembled WGS sequence"/>
</dbReference>
<dbReference type="Pfam" id="PF13458">
    <property type="entry name" value="Peripla_BP_6"/>
    <property type="match status" value="1"/>
</dbReference>
<keyword evidence="4" id="KW-0029">Amino-acid transport</keyword>
<dbReference type="InterPro" id="IPR051010">
    <property type="entry name" value="BCAA_transport"/>
</dbReference>
<feature type="chain" id="PRO_5045826405" evidence="5">
    <location>
        <begin position="27"/>
        <end position="402"/>
    </location>
</feature>
<dbReference type="PANTHER" id="PTHR30483">
    <property type="entry name" value="LEUCINE-SPECIFIC-BINDING PROTEIN"/>
    <property type="match status" value="1"/>
</dbReference>
<sequence>MKKSSVMLRALFGSLLVSSVFSVAGAQEAVKIGAITTLTGRLAEFGAQQKAGFELAVDELNAKGGIGGKKIELVLEDAASDVNKALAAAEKLANSGVGIILNEYSSSIVKPVAQFLSRQKVPNIVVSSSDESITKPGFDYVYRINPPTDEYAKILFEVFKDKKIKSVAILAGSGAFEKSVLNSAMELSKTTGIPVVASQTYDKGLTDFRPILNGFKAKTPDAVMLVGYQEDSVAVMRQAKEVGLNPKVFAGGAAGFALPDFIKGAGSASEYLVTATAWVPEMGSKQKALYDKLAKKLGVAPTYHAAQAYAAVLVAADAIKRAKSSTDREAIRKALDSTNLQTAYAPIKFQNYDGYKNQNRISMVAEQVQKVNGELIFVSVYPRKLFIKNRVLFPTPAWDKRN</sequence>
<organism evidence="7 8">
    <name type="scientific">Deinococcus roseus</name>
    <dbReference type="NCBI Taxonomy" id="392414"/>
    <lineage>
        <taxon>Bacteria</taxon>
        <taxon>Thermotogati</taxon>
        <taxon>Deinococcota</taxon>
        <taxon>Deinococci</taxon>
        <taxon>Deinococcales</taxon>
        <taxon>Deinococcaceae</taxon>
        <taxon>Deinococcus</taxon>
    </lineage>
</organism>
<reference evidence="8" key="1">
    <citation type="journal article" date="2019" name="Int. J. Syst. Evol. Microbiol.">
        <title>The Global Catalogue of Microorganisms (GCM) 10K type strain sequencing project: providing services to taxonomists for standard genome sequencing and annotation.</title>
        <authorList>
            <consortium name="The Broad Institute Genomics Platform"/>
            <consortium name="The Broad Institute Genome Sequencing Center for Infectious Disease"/>
            <person name="Wu L."/>
            <person name="Ma J."/>
        </authorList>
    </citation>
    <scope>NUCLEOTIDE SEQUENCE [LARGE SCALE GENOMIC DNA]</scope>
    <source>
        <strain evidence="8">JCM 14370</strain>
    </source>
</reference>
<dbReference type="InterPro" id="IPR028082">
    <property type="entry name" value="Peripla_BP_I"/>
</dbReference>
<protein>
    <submittedName>
        <fullName evidence="7">Branched-chain amino acid ABC transporter substrate-binding protein</fullName>
    </submittedName>
</protein>
<evidence type="ECO:0000256" key="4">
    <source>
        <dbReference type="ARBA" id="ARBA00022970"/>
    </source>
</evidence>
<evidence type="ECO:0000256" key="5">
    <source>
        <dbReference type="SAM" id="SignalP"/>
    </source>
</evidence>
<gene>
    <name evidence="7" type="ORF">GCM10008938_22600</name>
</gene>